<dbReference type="AlphaFoldDB" id="A0A1G7PJA6"/>
<evidence type="ECO:0000256" key="8">
    <source>
        <dbReference type="ARBA" id="ARBA00022989"/>
    </source>
</evidence>
<keyword evidence="9" id="KW-0472">Membrane</keyword>
<dbReference type="SUPFAM" id="SSF74653">
    <property type="entry name" value="TolA/TonB C-terminal domain"/>
    <property type="match status" value="1"/>
</dbReference>
<proteinExistence type="inferred from homology"/>
<comment type="similarity">
    <text evidence="2">Belongs to the TonB family.</text>
</comment>
<evidence type="ECO:0000256" key="7">
    <source>
        <dbReference type="ARBA" id="ARBA00022927"/>
    </source>
</evidence>
<dbReference type="InterPro" id="IPR037682">
    <property type="entry name" value="TonB_C"/>
</dbReference>
<evidence type="ECO:0000313" key="12">
    <source>
        <dbReference type="Proteomes" id="UP000198748"/>
    </source>
</evidence>
<dbReference type="GO" id="GO:0055085">
    <property type="term" value="P:transmembrane transport"/>
    <property type="evidence" value="ECO:0007669"/>
    <property type="project" value="InterPro"/>
</dbReference>
<dbReference type="InterPro" id="IPR051045">
    <property type="entry name" value="TonB-dependent_transducer"/>
</dbReference>
<keyword evidence="5" id="KW-0997">Cell inner membrane</keyword>
<sequence length="340" mass="38106">MNIGPFKIRKVMLRRIPRPLLQNYIVLALLAPVVTHARATVAYSISDSLDVRPAFLQTMRILGKVTDESSRPVANAAVLIAGSERGTITNLSGSFEIADAPLNGMLVVKHPDFETRQVPIVKSAGEYVIALKTRQQTAAMRLKTQPKLSKKDTEQNYASENGSSIRLDRWPYFRGLTKFLANNLKYPEEALKAGVQGAVQVSFLIDEDGGVSSGRIVKSPGIELDDEALRLVTLMPKWTPAQKDGKPVAVWYTISIRFDPEVDKLPLKIKEEVPKLFGRWIKFDQVKTPLPVKAEFKRLFYSNAVDLSAQKPPQTRIYIYEPGNFRPAYIPPKFDFNLVP</sequence>
<organism evidence="11 12">
    <name type="scientific">Dyadobacter soli</name>
    <dbReference type="NCBI Taxonomy" id="659014"/>
    <lineage>
        <taxon>Bacteria</taxon>
        <taxon>Pseudomonadati</taxon>
        <taxon>Bacteroidota</taxon>
        <taxon>Cytophagia</taxon>
        <taxon>Cytophagales</taxon>
        <taxon>Spirosomataceae</taxon>
        <taxon>Dyadobacter</taxon>
    </lineage>
</organism>
<evidence type="ECO:0000256" key="6">
    <source>
        <dbReference type="ARBA" id="ARBA00022692"/>
    </source>
</evidence>
<dbReference type="EMBL" id="FNAN01000013">
    <property type="protein sequence ID" value="SDF86323.1"/>
    <property type="molecule type" value="Genomic_DNA"/>
</dbReference>
<evidence type="ECO:0000259" key="10">
    <source>
        <dbReference type="PROSITE" id="PS52015"/>
    </source>
</evidence>
<dbReference type="Pfam" id="PF03544">
    <property type="entry name" value="TonB_C"/>
    <property type="match status" value="1"/>
</dbReference>
<comment type="subcellular location">
    <subcellularLocation>
        <location evidence="1">Cell inner membrane</location>
        <topology evidence="1">Single-pass membrane protein</topology>
        <orientation evidence="1">Periplasmic side</orientation>
    </subcellularLocation>
</comment>
<dbReference type="STRING" id="659014.SAMN04487996_11329"/>
<evidence type="ECO:0000256" key="3">
    <source>
        <dbReference type="ARBA" id="ARBA00022448"/>
    </source>
</evidence>
<dbReference type="GO" id="GO:0031992">
    <property type="term" value="F:energy transducer activity"/>
    <property type="evidence" value="ECO:0007669"/>
    <property type="project" value="TreeGrafter"/>
</dbReference>
<reference evidence="12" key="1">
    <citation type="submission" date="2016-10" db="EMBL/GenBank/DDBJ databases">
        <authorList>
            <person name="Varghese N."/>
            <person name="Submissions S."/>
        </authorList>
    </citation>
    <scope>NUCLEOTIDE SEQUENCE [LARGE SCALE GENOMIC DNA]</scope>
    <source>
        <strain evidence="12">DSM 25329</strain>
    </source>
</reference>
<dbReference type="Proteomes" id="UP000198748">
    <property type="component" value="Unassembled WGS sequence"/>
</dbReference>
<dbReference type="GO" id="GO:0098797">
    <property type="term" value="C:plasma membrane protein complex"/>
    <property type="evidence" value="ECO:0007669"/>
    <property type="project" value="TreeGrafter"/>
</dbReference>
<dbReference type="InterPro" id="IPR008969">
    <property type="entry name" value="CarboxyPept-like_regulatory"/>
</dbReference>
<keyword evidence="8" id="KW-1133">Transmembrane helix</keyword>
<dbReference type="GO" id="GO:0015031">
    <property type="term" value="P:protein transport"/>
    <property type="evidence" value="ECO:0007669"/>
    <property type="project" value="UniProtKB-KW"/>
</dbReference>
<dbReference type="InterPro" id="IPR006260">
    <property type="entry name" value="TonB/TolA_C"/>
</dbReference>
<evidence type="ECO:0000313" key="11">
    <source>
        <dbReference type="EMBL" id="SDF86323.1"/>
    </source>
</evidence>
<keyword evidence="6" id="KW-0812">Transmembrane</keyword>
<accession>A0A1G7PJA6</accession>
<dbReference type="PANTHER" id="PTHR33446:SF2">
    <property type="entry name" value="PROTEIN TONB"/>
    <property type="match status" value="1"/>
</dbReference>
<keyword evidence="7" id="KW-0653">Protein transport</keyword>
<feature type="domain" description="TonB C-terminal" evidence="10">
    <location>
        <begin position="171"/>
        <end position="263"/>
    </location>
</feature>
<gene>
    <name evidence="11" type="ORF">SAMN04487996_11329</name>
</gene>
<dbReference type="PANTHER" id="PTHR33446">
    <property type="entry name" value="PROTEIN TONB-RELATED"/>
    <property type="match status" value="1"/>
</dbReference>
<evidence type="ECO:0000256" key="5">
    <source>
        <dbReference type="ARBA" id="ARBA00022519"/>
    </source>
</evidence>
<dbReference type="Gene3D" id="3.30.1150.10">
    <property type="match status" value="1"/>
</dbReference>
<dbReference type="NCBIfam" id="TIGR01352">
    <property type="entry name" value="tonB_Cterm"/>
    <property type="match status" value="1"/>
</dbReference>
<dbReference type="SUPFAM" id="SSF49464">
    <property type="entry name" value="Carboxypeptidase regulatory domain-like"/>
    <property type="match status" value="1"/>
</dbReference>
<dbReference type="Gene3D" id="2.60.40.1120">
    <property type="entry name" value="Carboxypeptidase-like, regulatory domain"/>
    <property type="match status" value="1"/>
</dbReference>
<keyword evidence="12" id="KW-1185">Reference proteome</keyword>
<protein>
    <submittedName>
        <fullName evidence="11">TonB family C-terminal domain-containing protein</fullName>
    </submittedName>
</protein>
<dbReference type="Pfam" id="PF13715">
    <property type="entry name" value="CarbopepD_reg_2"/>
    <property type="match status" value="1"/>
</dbReference>
<evidence type="ECO:0000256" key="1">
    <source>
        <dbReference type="ARBA" id="ARBA00004383"/>
    </source>
</evidence>
<keyword evidence="4" id="KW-1003">Cell membrane</keyword>
<keyword evidence="3" id="KW-0813">Transport</keyword>
<evidence type="ECO:0000256" key="9">
    <source>
        <dbReference type="ARBA" id="ARBA00023136"/>
    </source>
</evidence>
<name>A0A1G7PJA6_9BACT</name>
<evidence type="ECO:0000256" key="2">
    <source>
        <dbReference type="ARBA" id="ARBA00006555"/>
    </source>
</evidence>
<dbReference type="PROSITE" id="PS52015">
    <property type="entry name" value="TONB_CTD"/>
    <property type="match status" value="1"/>
</dbReference>
<evidence type="ECO:0000256" key="4">
    <source>
        <dbReference type="ARBA" id="ARBA00022475"/>
    </source>
</evidence>